<evidence type="ECO:0000313" key="5">
    <source>
        <dbReference type="EMBL" id="CAD9714574.1"/>
    </source>
</evidence>
<accession>A0A5B8MWP8</accession>
<name>A0A5B8MWP8_9CHLO</name>
<feature type="compositionally biased region" description="Basic and acidic residues" evidence="3">
    <location>
        <begin position="144"/>
        <end position="154"/>
    </location>
</feature>
<keyword evidence="7" id="KW-1185">Reference proteome</keyword>
<dbReference type="InterPro" id="IPR036390">
    <property type="entry name" value="WH_DNA-bd_sf"/>
</dbReference>
<organism evidence="6 7">
    <name type="scientific">Chloropicon primus</name>
    <dbReference type="NCBI Taxonomy" id="1764295"/>
    <lineage>
        <taxon>Eukaryota</taxon>
        <taxon>Viridiplantae</taxon>
        <taxon>Chlorophyta</taxon>
        <taxon>Chloropicophyceae</taxon>
        <taxon>Chloropicales</taxon>
        <taxon>Chloropicaceae</taxon>
        <taxon>Chloropicon</taxon>
    </lineage>
</organism>
<dbReference type="GO" id="GO:0008541">
    <property type="term" value="C:proteasome regulatory particle, lid subcomplex"/>
    <property type="evidence" value="ECO:0007669"/>
    <property type="project" value="TreeGrafter"/>
</dbReference>
<evidence type="ECO:0000256" key="2">
    <source>
        <dbReference type="ARBA" id="ARBA00022942"/>
    </source>
</evidence>
<reference evidence="5" key="2">
    <citation type="submission" date="2021-01" db="EMBL/GenBank/DDBJ databases">
        <authorList>
            <person name="Corre E."/>
            <person name="Pelletier E."/>
            <person name="Niang G."/>
            <person name="Scheremetjew M."/>
            <person name="Finn R."/>
            <person name="Kale V."/>
            <person name="Holt S."/>
            <person name="Cochrane G."/>
            <person name="Meng A."/>
            <person name="Brown T."/>
            <person name="Cohen L."/>
        </authorList>
    </citation>
    <scope>NUCLEOTIDE SEQUENCE</scope>
    <source>
        <strain evidence="5">CCMP1205</strain>
    </source>
</reference>
<evidence type="ECO:0000256" key="3">
    <source>
        <dbReference type="SAM" id="MobiDB-lite"/>
    </source>
</evidence>
<dbReference type="InterPro" id="IPR054179">
    <property type="entry name" value="PSD13_N"/>
</dbReference>
<dbReference type="GO" id="GO:0005829">
    <property type="term" value="C:cytosol"/>
    <property type="evidence" value="ECO:0007669"/>
    <property type="project" value="TreeGrafter"/>
</dbReference>
<dbReference type="SMART" id="SM00088">
    <property type="entry name" value="PINT"/>
    <property type="match status" value="1"/>
</dbReference>
<gene>
    <name evidence="6" type="ORF">A3770_15p74150</name>
    <name evidence="5" type="ORF">CPRI1469_LOCUS3427</name>
</gene>
<evidence type="ECO:0000313" key="6">
    <source>
        <dbReference type="EMBL" id="QDZ24897.1"/>
    </source>
</evidence>
<dbReference type="SUPFAM" id="SSF46785">
    <property type="entry name" value="Winged helix' DNA-binding domain"/>
    <property type="match status" value="1"/>
</dbReference>
<evidence type="ECO:0000313" key="7">
    <source>
        <dbReference type="Proteomes" id="UP000316726"/>
    </source>
</evidence>
<feature type="domain" description="PCI" evidence="4">
    <location>
        <begin position="219"/>
        <end position="391"/>
    </location>
</feature>
<dbReference type="GO" id="GO:0005198">
    <property type="term" value="F:structural molecule activity"/>
    <property type="evidence" value="ECO:0007669"/>
    <property type="project" value="TreeGrafter"/>
</dbReference>
<proteinExistence type="inferred from homology"/>
<dbReference type="PANTHER" id="PTHR10539">
    <property type="entry name" value="26S PROTEASOME NON-ATPASE REGULATORY SUBUNIT 13"/>
    <property type="match status" value="1"/>
</dbReference>
<dbReference type="AlphaFoldDB" id="A0A5B8MWP8"/>
<dbReference type="GO" id="GO:0006511">
    <property type="term" value="P:ubiquitin-dependent protein catabolic process"/>
    <property type="evidence" value="ECO:0007669"/>
    <property type="project" value="TreeGrafter"/>
</dbReference>
<dbReference type="Pfam" id="PF01399">
    <property type="entry name" value="PCI"/>
    <property type="match status" value="1"/>
</dbReference>
<dbReference type="Proteomes" id="UP000316726">
    <property type="component" value="Chromosome 15"/>
</dbReference>
<dbReference type="InterPro" id="IPR035298">
    <property type="entry name" value="PSMD13"/>
</dbReference>
<dbReference type="EMBL" id="CP031048">
    <property type="protein sequence ID" value="QDZ24897.1"/>
    <property type="molecule type" value="Genomic_DNA"/>
</dbReference>
<feature type="region of interest" description="Disordered" evidence="3">
    <location>
        <begin position="127"/>
        <end position="154"/>
    </location>
</feature>
<dbReference type="PANTHER" id="PTHR10539:SF0">
    <property type="entry name" value="26S PROTEASOME NON-ATPASE REGULATORY SUBUNIT 13"/>
    <property type="match status" value="1"/>
</dbReference>
<sequence>MATQMGHGSSEQVAQACEYITGTLLSQDAAKAFTQNVKDKCNNLKKMCEQKLWHQLSLLLEDCVEDAEFQRIPGLLIDLYTNFVLLFALRLNSLKLAQIAVKVSQQHTLPQQAVEFLECTKKLLDDAASGSSPLSSSGGASSSKEGEKEADKVDTEPTLYLKMSVGQLFLQSGNTEKASELMEAGLKMLDKIEDADPSVTASVYSLSSQYHKVNRNFDEFYKNSLLYLAYVKTETLPSDFRLSLAVDVSLAALLGEGIFNFGELLLHPIVTALVGTEFEWLHALLKCFNKGDMYAYDMICERYSSALNRQPELVKKADSLRNKITLLCLVEYLFSLPPDSRSVPLDEIASRAKLGSREEAEVVIMQAMARGMVKGMINQVSGVVTVSWVQPRVLTHEQVQGLSTRLESWAAKLNGTTSALVAQ</sequence>
<evidence type="ECO:0000259" key="4">
    <source>
        <dbReference type="PROSITE" id="PS50250"/>
    </source>
</evidence>
<dbReference type="STRING" id="1764295.A0A5B8MWP8"/>
<protein>
    <submittedName>
        <fullName evidence="6">Regulatory subunit of 26S proteasome</fullName>
    </submittedName>
</protein>
<dbReference type="GO" id="GO:0005634">
    <property type="term" value="C:nucleus"/>
    <property type="evidence" value="ECO:0007669"/>
    <property type="project" value="TreeGrafter"/>
</dbReference>
<keyword evidence="2 6" id="KW-0647">Proteasome</keyword>
<dbReference type="PROSITE" id="PS50250">
    <property type="entry name" value="PCI"/>
    <property type="match status" value="1"/>
</dbReference>
<reference evidence="6 7" key="1">
    <citation type="submission" date="2018-07" db="EMBL/GenBank/DDBJ databases">
        <title>The complete nuclear genome of the prasinophyte Chloropicon primus (CCMP1205).</title>
        <authorList>
            <person name="Pombert J.-F."/>
            <person name="Otis C."/>
            <person name="Turmel M."/>
            <person name="Lemieux C."/>
        </authorList>
    </citation>
    <scope>NUCLEOTIDE SEQUENCE [LARGE SCALE GENOMIC DNA]</scope>
    <source>
        <strain evidence="6 7">CCMP1205</strain>
    </source>
</reference>
<dbReference type="EMBL" id="HBHL01005228">
    <property type="protein sequence ID" value="CAD9714574.1"/>
    <property type="molecule type" value="Transcribed_RNA"/>
</dbReference>
<dbReference type="Pfam" id="PF22037">
    <property type="entry name" value="PSD13_N"/>
    <property type="match status" value="1"/>
</dbReference>
<comment type="similarity">
    <text evidence="1">Belongs to the proteasome subunit S11 family.</text>
</comment>
<feature type="compositionally biased region" description="Low complexity" evidence="3">
    <location>
        <begin position="127"/>
        <end position="143"/>
    </location>
</feature>
<dbReference type="InterPro" id="IPR000717">
    <property type="entry name" value="PCI_dom"/>
</dbReference>
<dbReference type="OrthoDB" id="1093at2759"/>
<evidence type="ECO:0000256" key="1">
    <source>
        <dbReference type="ARBA" id="ARBA00006207"/>
    </source>
</evidence>